<evidence type="ECO:0000259" key="2">
    <source>
        <dbReference type="Pfam" id="PF17863"/>
    </source>
</evidence>
<proteinExistence type="predicted"/>
<organism evidence="3 4">
    <name type="scientific">Ferrimicrobium acidiphilum</name>
    <dbReference type="NCBI Taxonomy" id="121039"/>
    <lineage>
        <taxon>Bacteria</taxon>
        <taxon>Bacillati</taxon>
        <taxon>Actinomycetota</taxon>
        <taxon>Acidimicrobiia</taxon>
        <taxon>Acidimicrobiales</taxon>
        <taxon>Acidimicrobiaceae</taxon>
        <taxon>Ferrimicrobium</taxon>
    </lineage>
</organism>
<dbReference type="PANTHER" id="PTHR42759">
    <property type="entry name" value="MOXR FAMILY PROTEIN"/>
    <property type="match status" value="1"/>
</dbReference>
<dbReference type="InterPro" id="IPR050764">
    <property type="entry name" value="CbbQ/NirQ/NorQ/GpvN"/>
</dbReference>
<evidence type="ECO:0000313" key="4">
    <source>
        <dbReference type="Proteomes" id="UP001560267"/>
    </source>
</evidence>
<dbReference type="RefSeq" id="WP_369084798.1">
    <property type="nucleotide sequence ID" value="NZ_JBFSHR010000054.1"/>
</dbReference>
<dbReference type="EMBL" id="JBFSHR010000054">
    <property type="protein sequence ID" value="MEX6430454.1"/>
    <property type="molecule type" value="Genomic_DNA"/>
</dbReference>
<dbReference type="Gene3D" id="1.10.8.80">
    <property type="entry name" value="Magnesium chelatase subunit I, C-Terminal domain"/>
    <property type="match status" value="1"/>
</dbReference>
<dbReference type="InterPro" id="IPR041628">
    <property type="entry name" value="ChlI/MoxR_AAA_lid"/>
</dbReference>
<accession>A0ABV3Y7N8</accession>
<evidence type="ECO:0000259" key="1">
    <source>
        <dbReference type="Pfam" id="PF07726"/>
    </source>
</evidence>
<evidence type="ECO:0000313" key="3">
    <source>
        <dbReference type="EMBL" id="MEX6430454.1"/>
    </source>
</evidence>
<dbReference type="InterPro" id="IPR011703">
    <property type="entry name" value="ATPase_AAA-3"/>
</dbReference>
<gene>
    <name evidence="3" type="ORF">AB6A68_11520</name>
</gene>
<dbReference type="Pfam" id="PF17863">
    <property type="entry name" value="AAA_lid_2"/>
    <property type="match status" value="1"/>
</dbReference>
<dbReference type="PANTHER" id="PTHR42759:SF5">
    <property type="entry name" value="METHANOL DEHYDROGENASE REGULATOR"/>
    <property type="match status" value="1"/>
</dbReference>
<sequence length="321" mass="34626">MDAGLEDYHTAIEAVLREMNQVIHGKDQVVSLVVSSVIAGGHVLLEDVPGVAKTLIARSLASVLGMEFARIQFTPDLLPSDIIGMNVWDPENRQMNFKKGPVFTNVLLADELNRASPKTQSALLEAMAESQVTVDGTTYALPDPFVVIATQNPIEFEGTYPLPEAQVDRFLASTTVGYPSEADERRVVLDHLATGTANAAASRILDRGQLIQARTILERIYLSEPIVDYIVALTRFTRDRASVSLGASPRGSVALALLARASAAVAGRDFVAPQDVKAMATPALGHRIRLSPEAWIRGIRRESIVREAILSVPAPVGIDAD</sequence>
<dbReference type="SUPFAM" id="SSF52540">
    <property type="entry name" value="P-loop containing nucleoside triphosphate hydrolases"/>
    <property type="match status" value="1"/>
</dbReference>
<feature type="domain" description="ATPase AAA-3" evidence="1">
    <location>
        <begin position="42"/>
        <end position="171"/>
    </location>
</feature>
<keyword evidence="4" id="KW-1185">Reference proteome</keyword>
<feature type="domain" description="ChlI/MoxR AAA lid" evidence="2">
    <location>
        <begin position="236"/>
        <end position="307"/>
    </location>
</feature>
<comment type="caution">
    <text evidence="3">The sequence shown here is derived from an EMBL/GenBank/DDBJ whole genome shotgun (WGS) entry which is preliminary data.</text>
</comment>
<protein>
    <submittedName>
        <fullName evidence="3">AAA family ATPase</fullName>
    </submittedName>
</protein>
<dbReference type="Pfam" id="PF07726">
    <property type="entry name" value="AAA_3"/>
    <property type="match status" value="1"/>
</dbReference>
<dbReference type="PIRSF" id="PIRSF002849">
    <property type="entry name" value="AAA_ATPase_chaperone_MoxR_prd"/>
    <property type="match status" value="1"/>
</dbReference>
<reference evidence="3 4" key="1">
    <citation type="submission" date="2024-07" db="EMBL/GenBank/DDBJ databases">
        <title>Draft Genome Sequence of Ferrimicrobium acidiphilum Strain YE2023, Isolated from a Pulp of Bioleach Reactor.</title>
        <authorList>
            <person name="Elkina Y.A."/>
            <person name="Bulaeva A.G."/>
            <person name="Beletsky A.V."/>
            <person name="Mardanov A.V."/>
        </authorList>
    </citation>
    <scope>NUCLEOTIDE SEQUENCE [LARGE SCALE GENOMIC DNA]</scope>
    <source>
        <strain evidence="3 4">YE2023</strain>
    </source>
</reference>
<dbReference type="InterPro" id="IPR027417">
    <property type="entry name" value="P-loop_NTPase"/>
</dbReference>
<dbReference type="Proteomes" id="UP001560267">
    <property type="component" value="Unassembled WGS sequence"/>
</dbReference>
<name>A0ABV3Y7N8_9ACTN</name>
<dbReference type="Gene3D" id="3.40.50.300">
    <property type="entry name" value="P-loop containing nucleotide triphosphate hydrolases"/>
    <property type="match status" value="1"/>
</dbReference>